<dbReference type="SMART" id="SM00530">
    <property type="entry name" value="HTH_XRE"/>
    <property type="match status" value="1"/>
</dbReference>
<dbReference type="GO" id="GO:0003677">
    <property type="term" value="F:DNA binding"/>
    <property type="evidence" value="ECO:0007669"/>
    <property type="project" value="InterPro"/>
</dbReference>
<evidence type="ECO:0000259" key="1">
    <source>
        <dbReference type="PROSITE" id="PS50943"/>
    </source>
</evidence>
<dbReference type="Pfam" id="PF13560">
    <property type="entry name" value="HTH_31"/>
    <property type="match status" value="1"/>
</dbReference>
<dbReference type="Proteomes" id="UP000220438">
    <property type="component" value="Unassembled WGS sequence"/>
</dbReference>
<reference evidence="2 4" key="1">
    <citation type="journal article" date="2017" name="Front. Microbiol.">
        <title>New Insights into the Diversity of the Genus Faecalibacterium.</title>
        <authorList>
            <person name="Benevides L."/>
            <person name="Burman S."/>
            <person name="Martin R."/>
            <person name="Robert V."/>
            <person name="Thomas M."/>
            <person name="Miquel S."/>
            <person name="Chain F."/>
            <person name="Sokol H."/>
            <person name="Bermudez-Humaran L.G."/>
            <person name="Morrison M."/>
            <person name="Langella P."/>
            <person name="Azevedo V.A."/>
            <person name="Chatel J.M."/>
            <person name="Soares S."/>
        </authorList>
    </citation>
    <scope>NUCLEOTIDE SEQUENCE [LARGE SCALE GENOMIC DNA]</scope>
    <source>
        <strain evidence="2 4">AHMP21</strain>
    </source>
</reference>
<dbReference type="InterPro" id="IPR001387">
    <property type="entry name" value="Cro/C1-type_HTH"/>
</dbReference>
<dbReference type="Proteomes" id="UP000261140">
    <property type="component" value="Unassembled WGS sequence"/>
</dbReference>
<sequence length="303" mass="35368">MQNYKLGEYIRQRRLDLGLTQEQVCAGICESVTLSRFENGKQTPSRNRINAILQRLGLPDDRYYALVTPEELEIEALKKEIVSCNALKCVEEGFDKISRLEKIAKPDDQITQQFILRSKVLLGGLDKRYSNDERIQMLLQAIRMTIPDFQLDKIEDFLFTLDEMKLVNQIGNAYSLSGDNEKAADIFYRLLQYIRRHLPETVTSNRMLPLVLYNFARSLDLSQKYEEGAKVARYGKEACIKYGHYQVLHSCLEIEAECDFFLGKKEESVERYREAFYICKVMGYEDDLQIIRTEAEKYLNILF</sequence>
<dbReference type="RefSeq" id="WP_097770065.1">
    <property type="nucleotide sequence ID" value="NZ_CP065380.1"/>
</dbReference>
<dbReference type="PANTHER" id="PTHR37038">
    <property type="entry name" value="TRANSCRIPTIONAL REGULATOR-RELATED"/>
    <property type="match status" value="1"/>
</dbReference>
<dbReference type="AlphaFoldDB" id="A0A2A7BGC9"/>
<dbReference type="PANTHER" id="PTHR37038:SF14">
    <property type="entry name" value="TRANSCRIPTIONAL ACTIVATOR"/>
    <property type="match status" value="1"/>
</dbReference>
<accession>A0A2A7BGC9</accession>
<dbReference type="EMBL" id="NOUW01000007">
    <property type="protein sequence ID" value="PDX90436.1"/>
    <property type="molecule type" value="Genomic_DNA"/>
</dbReference>
<reference evidence="3 5" key="2">
    <citation type="submission" date="2018-08" db="EMBL/GenBank/DDBJ databases">
        <title>A genome reference for cultivated species of the human gut microbiota.</title>
        <authorList>
            <person name="Zou Y."/>
            <person name="Xue W."/>
            <person name="Luo G."/>
        </authorList>
    </citation>
    <scope>NUCLEOTIDE SEQUENCE [LARGE SCALE GENOMIC DNA]</scope>
    <source>
        <strain evidence="3 5">AF36-11AT</strain>
    </source>
</reference>
<dbReference type="InterPro" id="IPR010982">
    <property type="entry name" value="Lambda_DNA-bd_dom_sf"/>
</dbReference>
<gene>
    <name evidence="2" type="ORF">CHR61_02065</name>
    <name evidence="3" type="ORF">DWZ89_11375</name>
</gene>
<dbReference type="SUPFAM" id="SSF48452">
    <property type="entry name" value="TPR-like"/>
    <property type="match status" value="1"/>
</dbReference>
<dbReference type="PROSITE" id="PS50943">
    <property type="entry name" value="HTH_CROC1"/>
    <property type="match status" value="1"/>
</dbReference>
<proteinExistence type="predicted"/>
<dbReference type="CDD" id="cd00093">
    <property type="entry name" value="HTH_XRE"/>
    <property type="match status" value="1"/>
</dbReference>
<dbReference type="Gene3D" id="1.25.40.10">
    <property type="entry name" value="Tetratricopeptide repeat domain"/>
    <property type="match status" value="1"/>
</dbReference>
<dbReference type="EMBL" id="QVEQ01000012">
    <property type="protein sequence ID" value="RGB69332.1"/>
    <property type="molecule type" value="Genomic_DNA"/>
</dbReference>
<name>A0A2A7BGC9_9FIRM</name>
<evidence type="ECO:0000313" key="4">
    <source>
        <dbReference type="Proteomes" id="UP000220438"/>
    </source>
</evidence>
<comment type="caution">
    <text evidence="2">The sequence shown here is derived from an EMBL/GenBank/DDBJ whole genome shotgun (WGS) entry which is preliminary data.</text>
</comment>
<protein>
    <submittedName>
        <fullName evidence="3">Transcriptional regulator</fullName>
    </submittedName>
</protein>
<evidence type="ECO:0000313" key="2">
    <source>
        <dbReference type="EMBL" id="PDX90436.1"/>
    </source>
</evidence>
<dbReference type="InterPro" id="IPR053163">
    <property type="entry name" value="HTH-type_regulator_Rgg"/>
</dbReference>
<evidence type="ECO:0000313" key="5">
    <source>
        <dbReference type="Proteomes" id="UP000261140"/>
    </source>
</evidence>
<evidence type="ECO:0000313" key="3">
    <source>
        <dbReference type="EMBL" id="RGB69332.1"/>
    </source>
</evidence>
<feature type="domain" description="HTH cro/C1-type" evidence="1">
    <location>
        <begin position="10"/>
        <end position="62"/>
    </location>
</feature>
<organism evidence="2 4">
    <name type="scientific">Faecalibacterium prausnitzii</name>
    <dbReference type="NCBI Taxonomy" id="853"/>
    <lineage>
        <taxon>Bacteria</taxon>
        <taxon>Bacillati</taxon>
        <taxon>Bacillota</taxon>
        <taxon>Clostridia</taxon>
        <taxon>Eubacteriales</taxon>
        <taxon>Oscillospiraceae</taxon>
        <taxon>Faecalibacterium</taxon>
    </lineage>
</organism>
<dbReference type="SUPFAM" id="SSF47413">
    <property type="entry name" value="lambda repressor-like DNA-binding domains"/>
    <property type="match status" value="1"/>
</dbReference>
<dbReference type="InterPro" id="IPR011990">
    <property type="entry name" value="TPR-like_helical_dom_sf"/>
</dbReference>